<keyword evidence="6 16" id="KW-1133">Transmembrane helix</keyword>
<evidence type="ECO:0000256" key="14">
    <source>
        <dbReference type="ARBA" id="ARBA00042194"/>
    </source>
</evidence>
<dbReference type="GO" id="GO:0031201">
    <property type="term" value="C:SNARE complex"/>
    <property type="evidence" value="ECO:0007669"/>
    <property type="project" value="TreeGrafter"/>
</dbReference>
<dbReference type="GO" id="GO:0031902">
    <property type="term" value="C:late endosome membrane"/>
    <property type="evidence" value="ECO:0007669"/>
    <property type="project" value="UniProtKB-SubCell"/>
</dbReference>
<dbReference type="GO" id="GO:0005765">
    <property type="term" value="C:lysosomal membrane"/>
    <property type="evidence" value="ECO:0007669"/>
    <property type="project" value="UniProtKB-SubCell"/>
</dbReference>
<evidence type="ECO:0000313" key="19">
    <source>
        <dbReference type="WBParaSite" id="HCON_00119440-00001"/>
    </source>
</evidence>
<feature type="domain" description="V-SNARE coiled-coil homology" evidence="17">
    <location>
        <begin position="154"/>
        <end position="214"/>
    </location>
</feature>
<evidence type="ECO:0000256" key="5">
    <source>
        <dbReference type="ARBA" id="ARBA00022927"/>
    </source>
</evidence>
<dbReference type="InterPro" id="IPR001388">
    <property type="entry name" value="Synaptobrevin-like"/>
</dbReference>
<dbReference type="Proteomes" id="UP000025227">
    <property type="component" value="Unplaced"/>
</dbReference>
<evidence type="ECO:0000256" key="10">
    <source>
        <dbReference type="ARBA" id="ARBA00037845"/>
    </source>
</evidence>
<accession>A0A7I4YLU0</accession>
<dbReference type="WBParaSite" id="HCON_00119440-00001">
    <property type="protein sequence ID" value="HCON_00119440-00001"/>
    <property type="gene ID" value="HCON_00119440"/>
</dbReference>
<sequence>LAGPTPIVRTLLCKPSVSGGVIVIGGCELDVPQSSQDPLIPSEYSVTKIIEKRVRDYFNNHGDIELEGFILHYNVSLDGPCPLIYACVATPSFGSERAQEFLCAVKDAILNDLLLLPLITNSKAYELQERISPVFLPLLQKMTENPQKSSQDERIQEMRRQVDEVKTVMASNVASIMERGERLDSIERRTDELQASSANFKLTAHRVQRKMCMMNAKWTIISVLVALIVIAVIILLILDACGVFDKK</sequence>
<evidence type="ECO:0000256" key="3">
    <source>
        <dbReference type="ARBA" id="ARBA00022448"/>
    </source>
</evidence>
<comment type="similarity">
    <text evidence="2">Belongs to the synaptobrevin family.</text>
</comment>
<evidence type="ECO:0000256" key="15">
    <source>
        <dbReference type="PROSITE-ProRule" id="PRU00290"/>
    </source>
</evidence>
<dbReference type="GO" id="GO:0005794">
    <property type="term" value="C:Golgi apparatus"/>
    <property type="evidence" value="ECO:0007669"/>
    <property type="project" value="UniProtKB-SubCell"/>
</dbReference>
<dbReference type="OrthoDB" id="190375at2759"/>
<evidence type="ECO:0000256" key="16">
    <source>
        <dbReference type="SAM" id="Phobius"/>
    </source>
</evidence>
<protein>
    <recommendedName>
        <fullName evidence="13">Vesicle-associated membrane protein 7</fullName>
    </recommendedName>
    <alternativeName>
        <fullName evidence="14">Synaptobrevin-like protein 1</fullName>
    </alternativeName>
</protein>
<dbReference type="InterPro" id="IPR042855">
    <property type="entry name" value="V_SNARE_CC"/>
</dbReference>
<dbReference type="PANTHER" id="PTHR21136">
    <property type="entry name" value="SNARE PROTEINS"/>
    <property type="match status" value="1"/>
</dbReference>
<evidence type="ECO:0000256" key="7">
    <source>
        <dbReference type="ARBA" id="ARBA00023136"/>
    </source>
</evidence>
<keyword evidence="5" id="KW-0653">Protein transport</keyword>
<evidence type="ECO:0000313" key="18">
    <source>
        <dbReference type="Proteomes" id="UP000025227"/>
    </source>
</evidence>
<dbReference type="OMA" id="VVVIETF"/>
<dbReference type="PROSITE" id="PS50892">
    <property type="entry name" value="V_SNARE"/>
    <property type="match status" value="1"/>
</dbReference>
<proteinExistence type="inferred from homology"/>
<keyword evidence="18" id="KW-1185">Reference proteome</keyword>
<keyword evidence="7 16" id="KW-0472">Membrane</keyword>
<dbReference type="GO" id="GO:0015031">
    <property type="term" value="P:protein transport"/>
    <property type="evidence" value="ECO:0007669"/>
    <property type="project" value="UniProtKB-KW"/>
</dbReference>
<dbReference type="GO" id="GO:0005789">
    <property type="term" value="C:endoplasmic reticulum membrane"/>
    <property type="evidence" value="ECO:0007669"/>
    <property type="project" value="UniProtKB-SubCell"/>
</dbReference>
<dbReference type="GO" id="GO:0005484">
    <property type="term" value="F:SNAP receptor activity"/>
    <property type="evidence" value="ECO:0007669"/>
    <property type="project" value="TreeGrafter"/>
</dbReference>
<dbReference type="GO" id="GO:0030670">
    <property type="term" value="C:phagocytic vesicle membrane"/>
    <property type="evidence" value="ECO:0007669"/>
    <property type="project" value="UniProtKB-SubCell"/>
</dbReference>
<evidence type="ECO:0000256" key="1">
    <source>
        <dbReference type="ARBA" id="ARBA00004163"/>
    </source>
</evidence>
<keyword evidence="3" id="KW-0813">Transport</keyword>
<keyword evidence="4 16" id="KW-0812">Transmembrane</keyword>
<evidence type="ECO:0000256" key="4">
    <source>
        <dbReference type="ARBA" id="ARBA00022692"/>
    </source>
</evidence>
<dbReference type="GO" id="GO:0030658">
    <property type="term" value="C:transport vesicle membrane"/>
    <property type="evidence" value="ECO:0007669"/>
    <property type="project" value="UniProtKB-SubCell"/>
</dbReference>
<evidence type="ECO:0000256" key="12">
    <source>
        <dbReference type="ARBA" id="ARBA00037875"/>
    </source>
</evidence>
<dbReference type="GO" id="GO:0000149">
    <property type="term" value="F:SNARE binding"/>
    <property type="evidence" value="ECO:0007669"/>
    <property type="project" value="TreeGrafter"/>
</dbReference>
<reference evidence="19" key="1">
    <citation type="submission" date="2020-12" db="UniProtKB">
        <authorList>
            <consortium name="WormBaseParasite"/>
        </authorList>
    </citation>
    <scope>IDENTIFICATION</scope>
    <source>
        <strain evidence="19">MHco3</strain>
    </source>
</reference>
<comment type="subcellular location">
    <subcellularLocation>
        <location evidence="12">Cytoplasmic vesicle</location>
        <location evidence="12">Phagosome membrane</location>
        <topology evidence="12">Single-pass type IV membrane protein</topology>
    </subcellularLocation>
    <subcellularLocation>
        <location evidence="9">Cytoplasmic vesicle</location>
        <location evidence="9">Secretory vesicle membrane</location>
        <topology evidence="9">Single-pass type IV membrane protein</topology>
    </subcellularLocation>
    <subcellularLocation>
        <location evidence="1">Endoplasmic reticulum membrane</location>
        <topology evidence="1">Single-pass type IV membrane protein</topology>
    </subcellularLocation>
    <subcellularLocation>
        <location evidence="8">Golgi apparatus</location>
        <location evidence="8">trans-Golgi network membrane</location>
        <topology evidence="8">Single-pass type IV membrane protein</topology>
    </subcellularLocation>
    <subcellularLocation>
        <location evidence="10">Late endosome membrane</location>
        <topology evidence="10">Single-pass type IV membrane protein</topology>
    </subcellularLocation>
    <subcellularLocation>
        <location evidence="11">Lysosome membrane</location>
        <topology evidence="11">Single-pass type IV membrane protein</topology>
    </subcellularLocation>
</comment>
<dbReference type="PRINTS" id="PR00219">
    <property type="entry name" value="SYNAPTOBREVN"/>
</dbReference>
<dbReference type="SUPFAM" id="SSF58038">
    <property type="entry name" value="SNARE fusion complex"/>
    <property type="match status" value="1"/>
</dbReference>
<name>A0A7I4YLU0_HAECO</name>
<evidence type="ECO:0000259" key="17">
    <source>
        <dbReference type="PROSITE" id="PS50892"/>
    </source>
</evidence>
<dbReference type="GO" id="GO:0006887">
    <property type="term" value="P:exocytosis"/>
    <property type="evidence" value="ECO:0007669"/>
    <property type="project" value="TreeGrafter"/>
</dbReference>
<evidence type="ECO:0000256" key="6">
    <source>
        <dbReference type="ARBA" id="ARBA00022989"/>
    </source>
</evidence>
<evidence type="ECO:0000256" key="2">
    <source>
        <dbReference type="ARBA" id="ARBA00008025"/>
    </source>
</evidence>
<evidence type="ECO:0000256" key="9">
    <source>
        <dbReference type="ARBA" id="ARBA00037803"/>
    </source>
</evidence>
<feature type="transmembrane region" description="Helical" evidence="16">
    <location>
        <begin position="218"/>
        <end position="238"/>
    </location>
</feature>
<evidence type="ECO:0000256" key="11">
    <source>
        <dbReference type="ARBA" id="ARBA00037863"/>
    </source>
</evidence>
<dbReference type="GO" id="GO:0006906">
    <property type="term" value="P:vesicle fusion"/>
    <property type="evidence" value="ECO:0007669"/>
    <property type="project" value="TreeGrafter"/>
</dbReference>
<dbReference type="PANTHER" id="PTHR21136:SF168">
    <property type="entry name" value="VESICLE-ASSOCIATED MEMBRANE PROTEIN 9"/>
    <property type="match status" value="1"/>
</dbReference>
<evidence type="ECO:0000256" key="13">
    <source>
        <dbReference type="ARBA" id="ARBA00039269"/>
    </source>
</evidence>
<dbReference type="FunFam" id="1.20.5.110:FF:000004">
    <property type="entry name" value="Vesicle-associated membrane protein 7"/>
    <property type="match status" value="1"/>
</dbReference>
<dbReference type="InterPro" id="IPR051097">
    <property type="entry name" value="Synaptobrevin-like_transport"/>
</dbReference>
<keyword evidence="15" id="KW-0175">Coiled coil</keyword>
<evidence type="ECO:0000256" key="8">
    <source>
        <dbReference type="ARBA" id="ARBA00037801"/>
    </source>
</evidence>
<dbReference type="Pfam" id="PF00957">
    <property type="entry name" value="Synaptobrevin"/>
    <property type="match status" value="1"/>
</dbReference>
<organism evidence="18 19">
    <name type="scientific">Haemonchus contortus</name>
    <name type="common">Barber pole worm</name>
    <dbReference type="NCBI Taxonomy" id="6289"/>
    <lineage>
        <taxon>Eukaryota</taxon>
        <taxon>Metazoa</taxon>
        <taxon>Ecdysozoa</taxon>
        <taxon>Nematoda</taxon>
        <taxon>Chromadorea</taxon>
        <taxon>Rhabditida</taxon>
        <taxon>Rhabditina</taxon>
        <taxon>Rhabditomorpha</taxon>
        <taxon>Strongyloidea</taxon>
        <taxon>Trichostrongylidae</taxon>
        <taxon>Haemonchus</taxon>
    </lineage>
</organism>
<dbReference type="AlphaFoldDB" id="A0A7I4YLU0"/>
<dbReference type="Gene3D" id="1.20.5.110">
    <property type="match status" value="1"/>
</dbReference>